<dbReference type="Gene3D" id="3.40.1050.10">
    <property type="entry name" value="Carbonic anhydrase"/>
    <property type="match status" value="1"/>
</dbReference>
<evidence type="ECO:0000313" key="3">
    <source>
        <dbReference type="Proteomes" id="UP000191342"/>
    </source>
</evidence>
<dbReference type="Proteomes" id="UP000191342">
    <property type="component" value="Unassembled WGS sequence"/>
</dbReference>
<accession>A0A1V6TM22</accession>
<dbReference type="AlphaFoldDB" id="A0A1V6TM22"/>
<comment type="similarity">
    <text evidence="1">Belongs to the beta-class carbonic anhydrase family.</text>
</comment>
<evidence type="ECO:0000313" key="2">
    <source>
        <dbReference type="EMBL" id="OQE26889.1"/>
    </source>
</evidence>
<name>A0A1V6TM22_9EURO</name>
<dbReference type="OrthoDB" id="10248475at2759"/>
<dbReference type="SMART" id="SM00947">
    <property type="entry name" value="Pro_CA"/>
    <property type="match status" value="1"/>
</dbReference>
<reference evidence="3" key="1">
    <citation type="journal article" date="2017" name="Nat. Microbiol.">
        <title>Global analysis of biosynthetic gene clusters reveals vast potential of secondary metabolite production in Penicillium species.</title>
        <authorList>
            <person name="Nielsen J.C."/>
            <person name="Grijseels S."/>
            <person name="Prigent S."/>
            <person name="Ji B."/>
            <person name="Dainat J."/>
            <person name="Nielsen K.F."/>
            <person name="Frisvad J.C."/>
            <person name="Workman M."/>
            <person name="Nielsen J."/>
        </authorList>
    </citation>
    <scope>NUCLEOTIDE SEQUENCE [LARGE SCALE GENOMIC DNA]</scope>
    <source>
        <strain evidence="3">IBT 14082</strain>
    </source>
</reference>
<dbReference type="GO" id="GO:0004089">
    <property type="term" value="F:carbonate dehydratase activity"/>
    <property type="evidence" value="ECO:0007669"/>
    <property type="project" value="InterPro"/>
</dbReference>
<dbReference type="GO" id="GO:0008270">
    <property type="term" value="F:zinc ion binding"/>
    <property type="evidence" value="ECO:0007669"/>
    <property type="project" value="InterPro"/>
</dbReference>
<keyword evidence="3" id="KW-1185">Reference proteome</keyword>
<dbReference type="STRING" id="254877.A0A1V6TM22"/>
<comment type="caution">
    <text evidence="2">The sequence shown here is derived from an EMBL/GenBank/DDBJ whole genome shotgun (WGS) entry which is preliminary data.</text>
</comment>
<dbReference type="InterPro" id="IPR036874">
    <property type="entry name" value="Carbonic_anhydrase_sf"/>
</dbReference>
<dbReference type="SUPFAM" id="SSF53056">
    <property type="entry name" value="beta-carbonic anhydrase, cab"/>
    <property type="match status" value="1"/>
</dbReference>
<dbReference type="EMBL" id="MLQL01000006">
    <property type="protein sequence ID" value="OQE26889.1"/>
    <property type="molecule type" value="Genomic_DNA"/>
</dbReference>
<sequence length="155" mass="17614">MLNILDDELLVLRNIGNMIIDGDLSCDTTISHAVVDLQVVLAPKTIASSFVLPRLGETHRRLRPLRVPHCESNRERWVESKLNALYSAHEDINQLPVSERDRAFVELNILDQIHSLRKLPDVANGIALGRLHIHRIVYDPEAEKAYRLSEGQRNA</sequence>
<gene>
    <name evidence="2" type="ORF">PENFLA_c006G07362</name>
</gene>
<proteinExistence type="inferred from homology"/>
<evidence type="ECO:0000256" key="1">
    <source>
        <dbReference type="ARBA" id="ARBA00006217"/>
    </source>
</evidence>
<protein>
    <submittedName>
        <fullName evidence="2">Uncharacterized protein</fullName>
    </submittedName>
</protein>
<organism evidence="2 3">
    <name type="scientific">Penicillium flavigenum</name>
    <dbReference type="NCBI Taxonomy" id="254877"/>
    <lineage>
        <taxon>Eukaryota</taxon>
        <taxon>Fungi</taxon>
        <taxon>Dikarya</taxon>
        <taxon>Ascomycota</taxon>
        <taxon>Pezizomycotina</taxon>
        <taxon>Eurotiomycetes</taxon>
        <taxon>Eurotiomycetidae</taxon>
        <taxon>Eurotiales</taxon>
        <taxon>Aspergillaceae</taxon>
        <taxon>Penicillium</taxon>
    </lineage>
</organism>
<dbReference type="InterPro" id="IPR001765">
    <property type="entry name" value="Carbonic_anhydrase"/>
</dbReference>